<dbReference type="InterPro" id="IPR000719">
    <property type="entry name" value="Prot_kinase_dom"/>
</dbReference>
<dbReference type="InterPro" id="IPR008271">
    <property type="entry name" value="Ser/Thr_kinase_AS"/>
</dbReference>
<dbReference type="PANTHER" id="PTHR19879">
    <property type="entry name" value="TRANSCRIPTION INITIATION FACTOR TFIID"/>
    <property type="match status" value="1"/>
</dbReference>
<feature type="binding site" evidence="6">
    <location>
        <position position="41"/>
    </location>
    <ligand>
        <name>ATP</name>
        <dbReference type="ChEBI" id="CHEBI:30616"/>
    </ligand>
</feature>
<dbReference type="GO" id="GO:0005524">
    <property type="term" value="F:ATP binding"/>
    <property type="evidence" value="ECO:0007669"/>
    <property type="project" value="UniProtKB-UniRule"/>
</dbReference>
<keyword evidence="1 5" id="KW-0853">WD repeat</keyword>
<dbReference type="PRINTS" id="PR00320">
    <property type="entry name" value="GPROTEINBRPT"/>
</dbReference>
<dbReference type="GO" id="GO:0004672">
    <property type="term" value="F:protein kinase activity"/>
    <property type="evidence" value="ECO:0007669"/>
    <property type="project" value="InterPro"/>
</dbReference>
<evidence type="ECO:0000256" key="2">
    <source>
        <dbReference type="ARBA" id="ARBA00022737"/>
    </source>
</evidence>
<dbReference type="PROSITE" id="PS00107">
    <property type="entry name" value="PROTEIN_KINASE_ATP"/>
    <property type="match status" value="1"/>
</dbReference>
<dbReference type="InterPro" id="IPR001680">
    <property type="entry name" value="WD40_rpt"/>
</dbReference>
<keyword evidence="4 6" id="KW-0067">ATP-binding</keyword>
<dbReference type="InterPro" id="IPR015943">
    <property type="entry name" value="WD40/YVTN_repeat-like_dom_sf"/>
</dbReference>
<evidence type="ECO:0000313" key="10">
    <source>
        <dbReference type="Proteomes" id="UP000287188"/>
    </source>
</evidence>
<feature type="domain" description="Protein kinase" evidence="8">
    <location>
        <begin position="12"/>
        <end position="272"/>
    </location>
</feature>
<dbReference type="AlphaFoldDB" id="A0A402AV15"/>
<feature type="repeat" description="WD" evidence="5">
    <location>
        <begin position="604"/>
        <end position="645"/>
    </location>
</feature>
<dbReference type="RefSeq" id="WP_126556245.1">
    <property type="nucleotide sequence ID" value="NZ_BIFS01000002.1"/>
</dbReference>
<dbReference type="PROSITE" id="PS00678">
    <property type="entry name" value="WD_REPEATS_1"/>
    <property type="match status" value="1"/>
</dbReference>
<dbReference type="Gene3D" id="1.10.510.10">
    <property type="entry name" value="Transferase(Phosphotransferase) domain 1"/>
    <property type="match status" value="1"/>
</dbReference>
<evidence type="ECO:0000256" key="7">
    <source>
        <dbReference type="SAM" id="MobiDB-lite"/>
    </source>
</evidence>
<name>A0A402AV15_9CHLR</name>
<keyword evidence="10" id="KW-1185">Reference proteome</keyword>
<dbReference type="PROSITE" id="PS50294">
    <property type="entry name" value="WD_REPEATS_REGION"/>
    <property type="match status" value="5"/>
</dbReference>
<comment type="caution">
    <text evidence="9">The sequence shown here is derived from an EMBL/GenBank/DDBJ whole genome shotgun (WGS) entry which is preliminary data.</text>
</comment>
<dbReference type="PANTHER" id="PTHR19879:SF9">
    <property type="entry name" value="TRANSCRIPTION INITIATION FACTOR TFIID SUBUNIT 5"/>
    <property type="match status" value="1"/>
</dbReference>
<organism evidence="9 10">
    <name type="scientific">Dictyobacter kobayashii</name>
    <dbReference type="NCBI Taxonomy" id="2014872"/>
    <lineage>
        <taxon>Bacteria</taxon>
        <taxon>Bacillati</taxon>
        <taxon>Chloroflexota</taxon>
        <taxon>Ktedonobacteria</taxon>
        <taxon>Ktedonobacterales</taxon>
        <taxon>Dictyobacteraceae</taxon>
        <taxon>Dictyobacter</taxon>
    </lineage>
</organism>
<dbReference type="Proteomes" id="UP000287188">
    <property type="component" value="Unassembled WGS sequence"/>
</dbReference>
<evidence type="ECO:0000313" key="9">
    <source>
        <dbReference type="EMBL" id="GCE22853.1"/>
    </source>
</evidence>
<dbReference type="InterPro" id="IPR017441">
    <property type="entry name" value="Protein_kinase_ATP_BS"/>
</dbReference>
<evidence type="ECO:0000256" key="6">
    <source>
        <dbReference type="PROSITE-ProRule" id="PRU10141"/>
    </source>
</evidence>
<sequence>MLNYTGKQLGNYYIQDLLGEGGFAQVYRGEHIYLQKTAAIKVLLTYLSEKDLERFLREAQLIAHLHHPQMVRVQEFGIDEETQTPFLVMTYAPNGTLRTRHPKGSRVPLEAVVAYVRQMASALQYAHEQKLIHRDVKPENMLIGRNNEILLSDFGIATVDRSTISRSGNEVAGTVSYMAPEQIHGHPRPASDQYALGIVAYEWLCGEHPFKADHLMQMVAQHLTAEPPPLSQKLPIISPHIEQVIMQTLAKEAAQRYPSISEFATALEDAYLRTTTISRQYTGSELAARHLTTATNDTPITYNTYLDPANALSTAAGAGASQSTMELAMAQAITTPSQLPDLKPTRSKQPTSHLSRRTVTAGLAGLLGLTTLGGGGLIWYLHSPSNAPKPAKPAAPVVIPTRSQGSTLLTYTGHTDIVTGLSWSPDNHFIASSSHDKTVQVWSVLNEPALRSYIYNAHKEPVNAVAWAPNGKSIASLSQSETARVWQTPEEAGNGNGRTIYTMSRPTTPNTLNTSATSTMLAWSPDSQRLAANNNSNNLEARAWDATTGERIIEYPDPTQSAAPATNAIAWSPNGQYLVSSVLHTLVWDVEHVTAITSYQGHNFDSVKFDIPALAWSPDSKRIASGCTDKTVQVWDALSGQTYLTYKGHSATVNAVAWSPDGKYLASASDDKTVQIWEAATGQHLFTYLQHRAPVMALAWSPDNQHIVSGGADKHVMLWQATQ</sequence>
<protein>
    <recommendedName>
        <fullName evidence="8">Protein kinase domain-containing protein</fullName>
    </recommendedName>
</protein>
<gene>
    <name evidence="9" type="ORF">KDK_66530</name>
</gene>
<feature type="repeat" description="WD" evidence="5">
    <location>
        <begin position="455"/>
        <end position="487"/>
    </location>
</feature>
<dbReference type="Gene3D" id="2.130.10.10">
    <property type="entry name" value="YVTN repeat-like/Quinoprotein amine dehydrogenase"/>
    <property type="match status" value="3"/>
</dbReference>
<dbReference type="Pfam" id="PF00069">
    <property type="entry name" value="Pkinase"/>
    <property type="match status" value="1"/>
</dbReference>
<dbReference type="InterPro" id="IPR011009">
    <property type="entry name" value="Kinase-like_dom_sf"/>
</dbReference>
<dbReference type="SUPFAM" id="SSF56112">
    <property type="entry name" value="Protein kinase-like (PK-like)"/>
    <property type="match status" value="1"/>
</dbReference>
<dbReference type="SUPFAM" id="SSF50978">
    <property type="entry name" value="WD40 repeat-like"/>
    <property type="match status" value="1"/>
</dbReference>
<proteinExistence type="predicted"/>
<evidence type="ECO:0000256" key="5">
    <source>
        <dbReference type="PROSITE-ProRule" id="PRU00221"/>
    </source>
</evidence>
<reference evidence="10" key="1">
    <citation type="submission" date="2018-12" db="EMBL/GenBank/DDBJ databases">
        <title>Tengunoibacter tsumagoiensis gen. nov., sp. nov., Dictyobacter kobayashii sp. nov., D. alpinus sp. nov., and D. joshuensis sp. nov. and description of Dictyobacteraceae fam. nov. within the order Ktedonobacterales isolated from Tengu-no-mugimeshi.</title>
        <authorList>
            <person name="Wang C.M."/>
            <person name="Zheng Y."/>
            <person name="Sakai Y."/>
            <person name="Toyoda A."/>
            <person name="Minakuchi Y."/>
            <person name="Abe K."/>
            <person name="Yokota A."/>
            <person name="Yabe S."/>
        </authorList>
    </citation>
    <scope>NUCLEOTIDE SEQUENCE [LARGE SCALE GENOMIC DNA]</scope>
    <source>
        <strain evidence="10">Uno11</strain>
    </source>
</reference>
<dbReference type="PROSITE" id="PS50011">
    <property type="entry name" value="PROTEIN_KINASE_DOM"/>
    <property type="match status" value="1"/>
</dbReference>
<keyword evidence="3 6" id="KW-0547">Nucleotide-binding</keyword>
<keyword evidence="2" id="KW-0677">Repeat</keyword>
<dbReference type="PROSITE" id="PS50082">
    <property type="entry name" value="WD_REPEATS_2"/>
    <property type="match status" value="5"/>
</dbReference>
<dbReference type="SMART" id="SM00220">
    <property type="entry name" value="S_TKc"/>
    <property type="match status" value="1"/>
</dbReference>
<dbReference type="Pfam" id="PF00400">
    <property type="entry name" value="WD40"/>
    <property type="match status" value="5"/>
</dbReference>
<dbReference type="CDD" id="cd14014">
    <property type="entry name" value="STKc_PknB_like"/>
    <property type="match status" value="1"/>
</dbReference>
<accession>A0A402AV15</accession>
<dbReference type="InterPro" id="IPR020472">
    <property type="entry name" value="WD40_PAC1"/>
</dbReference>
<feature type="compositionally biased region" description="Polar residues" evidence="7">
    <location>
        <begin position="497"/>
        <end position="509"/>
    </location>
</feature>
<evidence type="ECO:0000256" key="4">
    <source>
        <dbReference type="ARBA" id="ARBA00022840"/>
    </source>
</evidence>
<dbReference type="InterPro" id="IPR036322">
    <property type="entry name" value="WD40_repeat_dom_sf"/>
</dbReference>
<feature type="repeat" description="WD" evidence="5">
    <location>
        <begin position="688"/>
        <end position="723"/>
    </location>
</feature>
<evidence type="ECO:0000256" key="3">
    <source>
        <dbReference type="ARBA" id="ARBA00022741"/>
    </source>
</evidence>
<dbReference type="CDD" id="cd00200">
    <property type="entry name" value="WD40"/>
    <property type="match status" value="1"/>
</dbReference>
<dbReference type="SMART" id="SM00320">
    <property type="entry name" value="WD40"/>
    <property type="match status" value="7"/>
</dbReference>
<feature type="repeat" description="WD" evidence="5">
    <location>
        <begin position="646"/>
        <end position="687"/>
    </location>
</feature>
<feature type="repeat" description="WD" evidence="5">
    <location>
        <begin position="411"/>
        <end position="452"/>
    </location>
</feature>
<evidence type="ECO:0000259" key="8">
    <source>
        <dbReference type="PROSITE" id="PS50011"/>
    </source>
</evidence>
<dbReference type="InterPro" id="IPR019775">
    <property type="entry name" value="WD40_repeat_CS"/>
</dbReference>
<dbReference type="OrthoDB" id="136964at2"/>
<dbReference type="PROSITE" id="PS00108">
    <property type="entry name" value="PROTEIN_KINASE_ST"/>
    <property type="match status" value="1"/>
</dbReference>
<evidence type="ECO:0000256" key="1">
    <source>
        <dbReference type="ARBA" id="ARBA00022574"/>
    </source>
</evidence>
<dbReference type="EMBL" id="BIFS01000002">
    <property type="protein sequence ID" value="GCE22853.1"/>
    <property type="molecule type" value="Genomic_DNA"/>
</dbReference>
<feature type="region of interest" description="Disordered" evidence="7">
    <location>
        <begin position="489"/>
        <end position="509"/>
    </location>
</feature>